<comment type="caution">
    <text evidence="2">The sequence shown here is derived from an EMBL/GenBank/DDBJ whole genome shotgun (WGS) entry which is preliminary data.</text>
</comment>
<reference evidence="2 3" key="1">
    <citation type="submission" date="2018-11" db="EMBL/GenBank/DDBJ databases">
        <title>Genome sequence and assembly of Colletotrichum spinosum.</title>
        <authorList>
            <person name="Gan P."/>
            <person name="Shirasu K."/>
        </authorList>
    </citation>
    <scope>NUCLEOTIDE SEQUENCE [LARGE SCALE GENOMIC DNA]</scope>
    <source>
        <strain evidence="2 3">CBS 515.97</strain>
    </source>
</reference>
<dbReference type="AlphaFoldDB" id="A0A4R8Q9S4"/>
<dbReference type="Proteomes" id="UP000295083">
    <property type="component" value="Unassembled WGS sequence"/>
</dbReference>
<keyword evidence="1" id="KW-0732">Signal</keyword>
<proteinExistence type="predicted"/>
<sequence>MFNLKAIAALMTLASIVGAAPADVAERADDTKSCYCGSQVWDKFYQRWAQSSNPDATVAACGDFGAIVGAQPKCHIIIDFNEGLFINKCKAIGQPIGWCENHP</sequence>
<evidence type="ECO:0000313" key="3">
    <source>
        <dbReference type="Proteomes" id="UP000295083"/>
    </source>
</evidence>
<feature type="chain" id="PRO_5020232871" evidence="1">
    <location>
        <begin position="20"/>
        <end position="103"/>
    </location>
</feature>
<keyword evidence="3" id="KW-1185">Reference proteome</keyword>
<gene>
    <name evidence="2" type="ORF">C8035_v009301</name>
</gene>
<dbReference type="EMBL" id="QAPG01000041">
    <property type="protein sequence ID" value="TDZ35421.1"/>
    <property type="molecule type" value="Genomic_DNA"/>
</dbReference>
<evidence type="ECO:0000313" key="2">
    <source>
        <dbReference type="EMBL" id="TDZ35421.1"/>
    </source>
</evidence>
<accession>A0A4R8Q9S4</accession>
<organism evidence="2 3">
    <name type="scientific">Colletotrichum spinosum</name>
    <dbReference type="NCBI Taxonomy" id="1347390"/>
    <lineage>
        <taxon>Eukaryota</taxon>
        <taxon>Fungi</taxon>
        <taxon>Dikarya</taxon>
        <taxon>Ascomycota</taxon>
        <taxon>Pezizomycotina</taxon>
        <taxon>Sordariomycetes</taxon>
        <taxon>Hypocreomycetidae</taxon>
        <taxon>Glomerellales</taxon>
        <taxon>Glomerellaceae</taxon>
        <taxon>Colletotrichum</taxon>
        <taxon>Colletotrichum orbiculare species complex</taxon>
    </lineage>
</organism>
<name>A0A4R8Q9S4_9PEZI</name>
<feature type="signal peptide" evidence="1">
    <location>
        <begin position="1"/>
        <end position="19"/>
    </location>
</feature>
<protein>
    <submittedName>
        <fullName evidence="2">Uncharacterized protein</fullName>
    </submittedName>
</protein>
<evidence type="ECO:0000256" key="1">
    <source>
        <dbReference type="SAM" id="SignalP"/>
    </source>
</evidence>